<evidence type="ECO:0000313" key="4">
    <source>
        <dbReference type="Proteomes" id="UP001501231"/>
    </source>
</evidence>
<evidence type="ECO:0000256" key="1">
    <source>
        <dbReference type="SAM" id="MobiDB-lite"/>
    </source>
</evidence>
<accession>A0ABN3J9P0</accession>
<feature type="transmembrane region" description="Helical" evidence="2">
    <location>
        <begin position="193"/>
        <end position="221"/>
    </location>
</feature>
<organism evidence="3 4">
    <name type="scientific">Actinomadura vinacea</name>
    <dbReference type="NCBI Taxonomy" id="115336"/>
    <lineage>
        <taxon>Bacteria</taxon>
        <taxon>Bacillati</taxon>
        <taxon>Actinomycetota</taxon>
        <taxon>Actinomycetes</taxon>
        <taxon>Streptosporangiales</taxon>
        <taxon>Thermomonosporaceae</taxon>
        <taxon>Actinomadura</taxon>
    </lineage>
</organism>
<proteinExistence type="predicted"/>
<dbReference type="Proteomes" id="UP001501231">
    <property type="component" value="Unassembled WGS sequence"/>
</dbReference>
<feature type="compositionally biased region" description="Pro residues" evidence="1">
    <location>
        <begin position="400"/>
        <end position="409"/>
    </location>
</feature>
<keyword evidence="2" id="KW-1133">Transmembrane helix</keyword>
<comment type="caution">
    <text evidence="3">The sequence shown here is derived from an EMBL/GenBank/DDBJ whole genome shotgun (WGS) entry which is preliminary data.</text>
</comment>
<keyword evidence="2" id="KW-0472">Membrane</keyword>
<feature type="transmembrane region" description="Helical" evidence="2">
    <location>
        <begin position="335"/>
        <end position="354"/>
    </location>
</feature>
<dbReference type="RefSeq" id="WP_344590617.1">
    <property type="nucleotide sequence ID" value="NZ_BAAARW010000012.1"/>
</dbReference>
<gene>
    <name evidence="3" type="ORF">GCM10010191_40350</name>
</gene>
<protein>
    <submittedName>
        <fullName evidence="3">Glycerophosphoryl diester phosphodiesterase membrane domain-containing protein</fullName>
    </submittedName>
</protein>
<feature type="transmembrane region" description="Helical" evidence="2">
    <location>
        <begin position="279"/>
        <end position="301"/>
    </location>
</feature>
<sequence length="436" mass="45321">MPTPDGWDERAVPGGGAAGDQGAVPGGGAVPEGALNGRAQPEGGAAPPAGAASAGSAGEIPGLGGEDAALAGEIPFRPLSISEILDGAIACVRLYPRAVLGPSVAITTVIQVAGSVAAYFFVGRSARGEVSPGWVVRSIGTQFTLGIFGLVLSALGIVLLAGLLSPVLGRGLFGLPASLRGAWRDTRPRAGRLIGVGVTVTLVPLLGLALPVLPFVLFLAVDAHPALGVLAALIGFPVGVVLMVWLYVLLVLAAPAVVMERESFEGALRRAYALSRGRWWRTCGTMLLAILVTIFMGFFALRIPFLLVELVFFGGGGMEDSQTALALSIDTLGRIVSWSVVLPFDAGVIALLYIDRRMRREGFDLELRTRALERRGVQAAADAPATASAGDDGFFEHWRPSPPPQPRPQPVQYGPQYPPGYGPRQGPPQYGSGAMP</sequence>
<dbReference type="EMBL" id="BAAARW010000012">
    <property type="protein sequence ID" value="GAA2424089.1"/>
    <property type="molecule type" value="Genomic_DNA"/>
</dbReference>
<keyword evidence="4" id="KW-1185">Reference proteome</keyword>
<feature type="compositionally biased region" description="Low complexity" evidence="1">
    <location>
        <begin position="379"/>
        <end position="392"/>
    </location>
</feature>
<feature type="region of interest" description="Disordered" evidence="1">
    <location>
        <begin position="1"/>
        <end position="58"/>
    </location>
</feature>
<feature type="compositionally biased region" description="Gly residues" evidence="1">
    <location>
        <begin position="13"/>
        <end position="30"/>
    </location>
</feature>
<keyword evidence="2" id="KW-0812">Transmembrane</keyword>
<feature type="transmembrane region" description="Helical" evidence="2">
    <location>
        <begin position="142"/>
        <end position="173"/>
    </location>
</feature>
<evidence type="ECO:0000313" key="3">
    <source>
        <dbReference type="EMBL" id="GAA2424089.1"/>
    </source>
</evidence>
<feature type="compositionally biased region" description="Low complexity" evidence="1">
    <location>
        <begin position="422"/>
        <end position="436"/>
    </location>
</feature>
<feature type="transmembrane region" description="Helical" evidence="2">
    <location>
        <begin position="227"/>
        <end position="258"/>
    </location>
</feature>
<feature type="compositionally biased region" description="Low complexity" evidence="1">
    <location>
        <begin position="43"/>
        <end position="58"/>
    </location>
</feature>
<feature type="transmembrane region" description="Helical" evidence="2">
    <location>
        <begin position="99"/>
        <end position="122"/>
    </location>
</feature>
<name>A0ABN3J9P0_9ACTN</name>
<feature type="region of interest" description="Disordered" evidence="1">
    <location>
        <begin position="378"/>
        <end position="436"/>
    </location>
</feature>
<reference evidence="3 4" key="1">
    <citation type="journal article" date="2019" name="Int. J. Syst. Evol. Microbiol.">
        <title>The Global Catalogue of Microorganisms (GCM) 10K type strain sequencing project: providing services to taxonomists for standard genome sequencing and annotation.</title>
        <authorList>
            <consortium name="The Broad Institute Genomics Platform"/>
            <consortium name="The Broad Institute Genome Sequencing Center for Infectious Disease"/>
            <person name="Wu L."/>
            <person name="Ma J."/>
        </authorList>
    </citation>
    <scope>NUCLEOTIDE SEQUENCE [LARGE SCALE GENOMIC DNA]</scope>
    <source>
        <strain evidence="3 4">JCM 3325</strain>
    </source>
</reference>
<evidence type="ECO:0000256" key="2">
    <source>
        <dbReference type="SAM" id="Phobius"/>
    </source>
</evidence>